<dbReference type="EMBL" id="MU155273">
    <property type="protein sequence ID" value="KAF9477064.1"/>
    <property type="molecule type" value="Genomic_DNA"/>
</dbReference>
<evidence type="ECO:0000313" key="1">
    <source>
        <dbReference type="EMBL" id="KAF9477064.1"/>
    </source>
</evidence>
<keyword evidence="2" id="KW-1185">Reference proteome</keyword>
<dbReference type="AlphaFoldDB" id="A0A9P5YX47"/>
<organism evidence="1 2">
    <name type="scientific">Pholiota conissans</name>
    <dbReference type="NCBI Taxonomy" id="109636"/>
    <lineage>
        <taxon>Eukaryota</taxon>
        <taxon>Fungi</taxon>
        <taxon>Dikarya</taxon>
        <taxon>Basidiomycota</taxon>
        <taxon>Agaricomycotina</taxon>
        <taxon>Agaricomycetes</taxon>
        <taxon>Agaricomycetidae</taxon>
        <taxon>Agaricales</taxon>
        <taxon>Agaricineae</taxon>
        <taxon>Strophariaceae</taxon>
        <taxon>Pholiota</taxon>
    </lineage>
</organism>
<evidence type="ECO:0000313" key="2">
    <source>
        <dbReference type="Proteomes" id="UP000807469"/>
    </source>
</evidence>
<comment type="caution">
    <text evidence="1">The sequence shown here is derived from an EMBL/GenBank/DDBJ whole genome shotgun (WGS) entry which is preliminary data.</text>
</comment>
<dbReference type="Proteomes" id="UP000807469">
    <property type="component" value="Unassembled WGS sequence"/>
</dbReference>
<name>A0A9P5YX47_9AGAR</name>
<dbReference type="OrthoDB" id="2745898at2759"/>
<proteinExistence type="predicted"/>
<accession>A0A9P5YX47</accession>
<protein>
    <submittedName>
        <fullName evidence="1">Uncharacterized protein</fullName>
    </submittedName>
</protein>
<reference evidence="1" key="1">
    <citation type="submission" date="2020-11" db="EMBL/GenBank/DDBJ databases">
        <authorList>
            <consortium name="DOE Joint Genome Institute"/>
            <person name="Ahrendt S."/>
            <person name="Riley R."/>
            <person name="Andreopoulos W."/>
            <person name="Labutti K."/>
            <person name="Pangilinan J."/>
            <person name="Ruiz-Duenas F.J."/>
            <person name="Barrasa J.M."/>
            <person name="Sanchez-Garcia M."/>
            <person name="Camarero S."/>
            <person name="Miyauchi S."/>
            <person name="Serrano A."/>
            <person name="Linde D."/>
            <person name="Babiker R."/>
            <person name="Drula E."/>
            <person name="Ayuso-Fernandez I."/>
            <person name="Pacheco R."/>
            <person name="Padilla G."/>
            <person name="Ferreira P."/>
            <person name="Barriuso J."/>
            <person name="Kellner H."/>
            <person name="Castanera R."/>
            <person name="Alfaro M."/>
            <person name="Ramirez L."/>
            <person name="Pisabarro A.G."/>
            <person name="Kuo A."/>
            <person name="Tritt A."/>
            <person name="Lipzen A."/>
            <person name="He G."/>
            <person name="Yan M."/>
            <person name="Ng V."/>
            <person name="Cullen D."/>
            <person name="Martin F."/>
            <person name="Rosso M.-N."/>
            <person name="Henrissat B."/>
            <person name="Hibbett D."/>
            <person name="Martinez A.T."/>
            <person name="Grigoriev I.V."/>
        </authorList>
    </citation>
    <scope>NUCLEOTIDE SEQUENCE</scope>
    <source>
        <strain evidence="1">CIRM-BRFM 674</strain>
    </source>
</reference>
<gene>
    <name evidence="1" type="ORF">BDN70DRAFT_934537</name>
</gene>
<sequence length="377" mass="42685">MSSTGAESPMHIGRVHHGHGTTLAFKRLLSNSSDTANHIRELAVNITKEDLREIGHAETFEKMMQLQALTVISSRHSQLLFFNETKQFSWDDNPIRQGLLHLLHLPTLVSLHLQSIEHFIVSDLVPCTNLKHIYLSELSIARTSPSARITVFPIQPRSLFCGTRSAPIFLEMCAMQCGDGSPFFDLSRVTDVTFEVVKPQDLKYLRRILSHCKSLVSLKAINYNNLATPPDFKTSTIFLNIFSTTTAESIQTLKRIDMIISFSDSYSTLRDKGDPFRGFVDALENIEKIEDITIEVVIEVGSTYGLLAKWARLDQVLTRPGWSTLRKVSLTIKTHRYAWDPSNHVAQTIEAFPKTHFSGLSSHNFVVFDFRHVSRTK</sequence>